<proteinExistence type="predicted"/>
<keyword evidence="1" id="KW-0489">Methyltransferase</keyword>
<dbReference type="AlphaFoldDB" id="U4KUA5"/>
<dbReference type="CDD" id="cd02440">
    <property type="entry name" value="AdoMet_MTases"/>
    <property type="match status" value="1"/>
</dbReference>
<dbReference type="STRING" id="1076935.U4KUA5"/>
<reference evidence="1 2" key="1">
    <citation type="journal article" date="2013" name="PLoS Genet.">
        <title>The genome and development-dependent transcriptomes of Pyronema confluens: a window into fungal evolution.</title>
        <authorList>
            <person name="Traeger S."/>
            <person name="Altegoer F."/>
            <person name="Freitag M."/>
            <person name="Gabaldon T."/>
            <person name="Kempken F."/>
            <person name="Kumar A."/>
            <person name="Marcet-Houben M."/>
            <person name="Poggeler S."/>
            <person name="Stajich J.E."/>
            <person name="Nowrousian M."/>
        </authorList>
    </citation>
    <scope>NUCLEOTIDE SEQUENCE [LARGE SCALE GENOMIC DNA]</scope>
    <source>
        <strain evidence="2">CBS 100304</strain>
        <tissue evidence="1">Vegetative mycelium</tissue>
    </source>
</reference>
<keyword evidence="1" id="KW-0808">Transferase</keyword>
<dbReference type="GO" id="GO:0032259">
    <property type="term" value="P:methylation"/>
    <property type="evidence" value="ECO:0007669"/>
    <property type="project" value="UniProtKB-KW"/>
</dbReference>
<evidence type="ECO:0000313" key="2">
    <source>
        <dbReference type="Proteomes" id="UP000018144"/>
    </source>
</evidence>
<dbReference type="eggNOG" id="KOG4300">
    <property type="taxonomic scope" value="Eukaryota"/>
</dbReference>
<dbReference type="GO" id="GO:0008168">
    <property type="term" value="F:methyltransferase activity"/>
    <property type="evidence" value="ECO:0007669"/>
    <property type="project" value="UniProtKB-KW"/>
</dbReference>
<sequence length="268" mass="30461">MNSSVPPPNSRLWEYTFPSFLLGISLIKLPQTTLKILFSRPFDLLFFNRWSDEWFHQIWQLVSLKEQPEEKRLTASGAKGTVIELGPGFGPSLEFYDKSRVSHIYLVEPNYSLHDRLRESIEKYGWQAKTTIVACGIEDDAGLSRAGVPKAGVDTVVSIQVLCSVPTPETIIPALYRRLKSGGELRIYEHILSHEETTRKLQKIYDFVWPYPFGGCRLVRPTDKLLVDEEFMGFSGTSSGWRDVVLDKVKGESKYSCIPCFYGVLTKA</sequence>
<dbReference type="PANTHER" id="PTHR45036:SF1">
    <property type="entry name" value="METHYLTRANSFERASE LIKE 7A"/>
    <property type="match status" value="1"/>
</dbReference>
<evidence type="ECO:0000313" key="1">
    <source>
        <dbReference type="EMBL" id="CCX04276.1"/>
    </source>
</evidence>
<name>U4KUA5_PYROM</name>
<dbReference type="Pfam" id="PF13489">
    <property type="entry name" value="Methyltransf_23"/>
    <property type="match status" value="1"/>
</dbReference>
<dbReference type="Proteomes" id="UP000018144">
    <property type="component" value="Unassembled WGS sequence"/>
</dbReference>
<protein>
    <submittedName>
        <fullName evidence="1">Similar to Methyltransferase-like protein 7B acc. no. Q562C4</fullName>
    </submittedName>
</protein>
<gene>
    <name evidence="1" type="ORF">PCON_01766</name>
</gene>
<dbReference type="InterPro" id="IPR052356">
    <property type="entry name" value="Thiol_S-MT"/>
</dbReference>
<dbReference type="PANTHER" id="PTHR45036">
    <property type="entry name" value="METHYLTRANSFERASE LIKE 7B"/>
    <property type="match status" value="1"/>
</dbReference>
<organism evidence="1 2">
    <name type="scientific">Pyronema omphalodes (strain CBS 100304)</name>
    <name type="common">Pyronema confluens</name>
    <dbReference type="NCBI Taxonomy" id="1076935"/>
    <lineage>
        <taxon>Eukaryota</taxon>
        <taxon>Fungi</taxon>
        <taxon>Dikarya</taxon>
        <taxon>Ascomycota</taxon>
        <taxon>Pezizomycotina</taxon>
        <taxon>Pezizomycetes</taxon>
        <taxon>Pezizales</taxon>
        <taxon>Pyronemataceae</taxon>
        <taxon>Pyronema</taxon>
    </lineage>
</organism>
<dbReference type="EMBL" id="HF935197">
    <property type="protein sequence ID" value="CCX04276.1"/>
    <property type="molecule type" value="Genomic_DNA"/>
</dbReference>
<accession>U4KUA5</accession>
<keyword evidence="2" id="KW-1185">Reference proteome</keyword>
<dbReference type="Gene3D" id="3.40.50.150">
    <property type="entry name" value="Vaccinia Virus protein VP39"/>
    <property type="match status" value="1"/>
</dbReference>
<dbReference type="SUPFAM" id="SSF53335">
    <property type="entry name" value="S-adenosyl-L-methionine-dependent methyltransferases"/>
    <property type="match status" value="1"/>
</dbReference>
<dbReference type="OMA" id="CEHVVNP"/>
<dbReference type="OrthoDB" id="540004at2759"/>
<dbReference type="InterPro" id="IPR029063">
    <property type="entry name" value="SAM-dependent_MTases_sf"/>
</dbReference>